<evidence type="ECO:0000256" key="10">
    <source>
        <dbReference type="SAM" id="MobiDB-lite"/>
    </source>
</evidence>
<accession>A0A6J1DHR4</accession>
<name>A0A6J1DHR4_MOMCH</name>
<dbReference type="PANTHER" id="PTHR23389">
    <property type="entry name" value="CHROMOSOME TRANSMISSION FIDELITY FACTOR 18"/>
    <property type="match status" value="1"/>
</dbReference>
<keyword evidence="5 9" id="KW-0235">DNA replication</keyword>
<dbReference type="GO" id="GO:0006260">
    <property type="term" value="P:DNA replication"/>
    <property type="evidence" value="ECO:0007669"/>
    <property type="project" value="UniProtKB-KW"/>
</dbReference>
<keyword evidence="8 9" id="KW-0539">Nucleus</keyword>
<dbReference type="CDD" id="cd00009">
    <property type="entry name" value="AAA"/>
    <property type="match status" value="1"/>
</dbReference>
<feature type="compositionally biased region" description="Polar residues" evidence="10">
    <location>
        <begin position="123"/>
        <end position="134"/>
    </location>
</feature>
<dbReference type="SUPFAM" id="SSF52113">
    <property type="entry name" value="BRCT domain"/>
    <property type="match status" value="1"/>
</dbReference>
<dbReference type="Gene3D" id="1.10.8.60">
    <property type="match status" value="1"/>
</dbReference>
<evidence type="ECO:0000256" key="4">
    <source>
        <dbReference type="ARBA" id="ARBA00020401"/>
    </source>
</evidence>
<reference evidence="13" key="1">
    <citation type="submission" date="2025-08" db="UniProtKB">
        <authorList>
            <consortium name="RefSeq"/>
        </authorList>
    </citation>
    <scope>IDENTIFICATION</scope>
    <source>
        <strain evidence="13">OHB3-1</strain>
    </source>
</reference>
<dbReference type="CDD" id="cd18140">
    <property type="entry name" value="HLD_clamp_RFC"/>
    <property type="match status" value="1"/>
</dbReference>
<dbReference type="InterPro" id="IPR003593">
    <property type="entry name" value="AAA+_ATPase"/>
</dbReference>
<keyword evidence="12" id="KW-1185">Reference proteome</keyword>
<feature type="compositionally biased region" description="Basic and acidic residues" evidence="10">
    <location>
        <begin position="61"/>
        <end position="74"/>
    </location>
</feature>
<dbReference type="Gene3D" id="3.40.50.300">
    <property type="entry name" value="P-loop containing nucleotide triphosphate hydrolases"/>
    <property type="match status" value="1"/>
</dbReference>
<feature type="compositionally biased region" description="Acidic residues" evidence="10">
    <location>
        <begin position="896"/>
        <end position="910"/>
    </location>
</feature>
<dbReference type="KEGG" id="mcha:111020593"/>
<dbReference type="InterPro" id="IPR001357">
    <property type="entry name" value="BRCT_dom"/>
</dbReference>
<proteinExistence type="inferred from homology"/>
<keyword evidence="6 9" id="KW-0547">Nucleotide-binding</keyword>
<keyword evidence="7 9" id="KW-0067">ATP-binding</keyword>
<dbReference type="Gene3D" id="3.40.50.10190">
    <property type="entry name" value="BRCT domain"/>
    <property type="match status" value="1"/>
</dbReference>
<dbReference type="PIRSF" id="PIRSF036578">
    <property type="entry name" value="RFC1"/>
    <property type="match status" value="1"/>
</dbReference>
<evidence type="ECO:0000256" key="2">
    <source>
        <dbReference type="ARBA" id="ARBA00006116"/>
    </source>
</evidence>
<dbReference type="PANTHER" id="PTHR23389:SF6">
    <property type="entry name" value="REPLICATION FACTOR C SUBUNIT 1"/>
    <property type="match status" value="1"/>
</dbReference>
<dbReference type="InterPro" id="IPR047854">
    <property type="entry name" value="RFC_lid"/>
</dbReference>
<organism evidence="12 13">
    <name type="scientific">Momordica charantia</name>
    <name type="common">Bitter gourd</name>
    <name type="synonym">Balsam pear</name>
    <dbReference type="NCBI Taxonomy" id="3673"/>
    <lineage>
        <taxon>Eukaryota</taxon>
        <taxon>Viridiplantae</taxon>
        <taxon>Streptophyta</taxon>
        <taxon>Embryophyta</taxon>
        <taxon>Tracheophyta</taxon>
        <taxon>Spermatophyta</taxon>
        <taxon>Magnoliopsida</taxon>
        <taxon>eudicotyledons</taxon>
        <taxon>Gunneridae</taxon>
        <taxon>Pentapetalae</taxon>
        <taxon>rosids</taxon>
        <taxon>fabids</taxon>
        <taxon>Cucurbitales</taxon>
        <taxon>Cucurbitaceae</taxon>
        <taxon>Momordiceae</taxon>
        <taxon>Momordica</taxon>
    </lineage>
</organism>
<dbReference type="GO" id="GO:0003689">
    <property type="term" value="F:DNA clamp loader activity"/>
    <property type="evidence" value="ECO:0007669"/>
    <property type="project" value="UniProtKB-UniRule"/>
</dbReference>
<dbReference type="GO" id="GO:0005524">
    <property type="term" value="F:ATP binding"/>
    <property type="evidence" value="ECO:0007669"/>
    <property type="project" value="UniProtKB-UniRule"/>
</dbReference>
<dbReference type="InterPro" id="IPR013725">
    <property type="entry name" value="DNA_replication_fac_RFC1_C"/>
</dbReference>
<dbReference type="FunFam" id="3.40.50.300:FF:000773">
    <property type="entry name" value="Replication factor C subunit 1"/>
    <property type="match status" value="1"/>
</dbReference>
<sequence length="980" mass="107156">MADIRKWFMKAHDKDNGSALKHAKPAASNSEKAATAEPQSGKTGLSGGESTGRRITSKYFASEKQKSKDAKEIEGLPIKRKSPQDAKESPAKRKSQKDSEESPKAPPSKKLNKTDDNDDDFVLSSSRKNLSDVTPNKKLKSGSGKGITQKPVEIEESDDEEAKGTESSLKPSGRGRGARGSSAATVSGRGRGGGRGGFMNFGERKDPPHKGEKEVPEGAPDCLAGLTFVISGTLDSLEREEAEDLIKRHGGRITGSISKKTNYLLCDEDIGGRKSSKAKELGTAFLTEDGLFDMIRASSDTKAPPRQESKKSVVKSLESPTEKNSQKVPAVQAKTRKDFTAGASPAKQKSRTVEFSSLTWTEKYRPKVSNDIIGNQSLVKQLHDWLAHWNENFFDAQSKKKGKKLNDSSAKKAVLLCGGPGIGKTTSAKLVSQMLGYQAIEVNASDNRGKSDAKIQKGISGSNANSIKELISNESLHFRTNQPKRPKTVLIMDEVDGMSAGDRGGVADLIASIKTSKIPIICICNDRYSQKLKSLVNYCLILSFRKPTKQQMAKRFMQVANAEGLQVNEIALEELAERVNGDMRMALNQLQYMSLSMPVIKYDDIRQRLLSSMKDEDISPFTAVDKLFGFNSGKLRMDEWVNLSMSDPDLVPLLIQENYINYRPSSVSKDDNGIKRMDLIARAAESIADGDIINVQIRRHRQWQLSQSSSIASCIIPASLLHGQRETLEQGERNFNRFSAWLGKNSTFGKNMRLLEDLHVHILASRESCSGRQHLRVENLTLFLKRLTEPLHTLPKDEAVKMVVELMSLYSISQEDFDTVVELSKFQGRKNPLDGVAPAVKAALTKAYKEVSKTHMVRAADLITLTGIKKAPKKRIAAILEPAEDTIEGAGGDTLAESDDEDALDNEGAEDSTNGEKLQLELQSLNKKGMQVQLDLKGVDNSSAKKSGGRGKGGRSSSQASEKKGGGRGRGSGSATKRKR</sequence>
<dbReference type="InterPro" id="IPR012178">
    <property type="entry name" value="RFC1"/>
</dbReference>
<dbReference type="Pfam" id="PF08519">
    <property type="entry name" value="RFC1"/>
    <property type="match status" value="1"/>
</dbReference>
<comment type="subunit">
    <text evidence="3">Heterotetramer of subunits RFC2, RFC3, RFC4 and RFC5 that can form a complex with RFC1.</text>
</comment>
<feature type="compositionally biased region" description="Basic and acidic residues" evidence="10">
    <location>
        <begin position="82"/>
        <end position="103"/>
    </location>
</feature>
<dbReference type="FunFam" id="1.20.272.10:FF:000013">
    <property type="entry name" value="Replication factor C subunit 1"/>
    <property type="match status" value="1"/>
</dbReference>
<dbReference type="GO" id="GO:0005663">
    <property type="term" value="C:DNA replication factor C complex"/>
    <property type="evidence" value="ECO:0007669"/>
    <property type="project" value="InterPro"/>
</dbReference>
<dbReference type="InterPro" id="IPR003959">
    <property type="entry name" value="ATPase_AAA_core"/>
</dbReference>
<comment type="similarity">
    <text evidence="2 9">Belongs to the activator 1 large subunit family.</text>
</comment>
<feature type="region of interest" description="Disordered" evidence="10">
    <location>
        <begin position="1"/>
        <end position="219"/>
    </location>
</feature>
<dbReference type="InterPro" id="IPR036420">
    <property type="entry name" value="BRCT_dom_sf"/>
</dbReference>
<dbReference type="Gene3D" id="1.20.272.10">
    <property type="match status" value="1"/>
</dbReference>
<dbReference type="SUPFAM" id="SSF48019">
    <property type="entry name" value="post-AAA+ oligomerization domain-like"/>
    <property type="match status" value="1"/>
</dbReference>
<dbReference type="SUPFAM" id="SSF52540">
    <property type="entry name" value="P-loop containing nucleoside triphosphate hydrolases"/>
    <property type="match status" value="1"/>
</dbReference>
<dbReference type="Pfam" id="PF25361">
    <property type="entry name" value="AAA_lid_RFC1"/>
    <property type="match status" value="1"/>
</dbReference>
<dbReference type="Proteomes" id="UP000504603">
    <property type="component" value="Unplaced"/>
</dbReference>
<gene>
    <name evidence="13" type="primary">LOC111020593</name>
</gene>
<dbReference type="CDD" id="cd17752">
    <property type="entry name" value="BRCT_RFC1"/>
    <property type="match status" value="1"/>
</dbReference>
<dbReference type="SMART" id="SM00382">
    <property type="entry name" value="AAA"/>
    <property type="match status" value="1"/>
</dbReference>
<dbReference type="GO" id="GO:0006281">
    <property type="term" value="P:DNA repair"/>
    <property type="evidence" value="ECO:0007669"/>
    <property type="project" value="InterPro"/>
</dbReference>
<evidence type="ECO:0000256" key="6">
    <source>
        <dbReference type="ARBA" id="ARBA00022741"/>
    </source>
</evidence>
<dbReference type="AlphaFoldDB" id="A0A6J1DHR4"/>
<feature type="compositionally biased region" description="Basic and acidic residues" evidence="10">
    <location>
        <begin position="1"/>
        <end position="16"/>
    </location>
</feature>
<dbReference type="PROSITE" id="PS50172">
    <property type="entry name" value="BRCT"/>
    <property type="match status" value="1"/>
</dbReference>
<comment type="subcellular location">
    <subcellularLocation>
        <location evidence="1 9">Nucleus</location>
    </subcellularLocation>
</comment>
<dbReference type="Pfam" id="PF00004">
    <property type="entry name" value="AAA"/>
    <property type="match status" value="1"/>
</dbReference>
<feature type="domain" description="BRCT" evidence="11">
    <location>
        <begin position="218"/>
        <end position="296"/>
    </location>
</feature>
<feature type="compositionally biased region" description="Low complexity" evidence="10">
    <location>
        <begin position="179"/>
        <end position="188"/>
    </location>
</feature>
<feature type="region of interest" description="Disordered" evidence="10">
    <location>
        <begin position="887"/>
        <end position="980"/>
    </location>
</feature>
<dbReference type="OrthoDB" id="446168at2759"/>
<dbReference type="InterPro" id="IPR008921">
    <property type="entry name" value="DNA_pol3_clamp-load_cplx_C"/>
</dbReference>
<protein>
    <recommendedName>
        <fullName evidence="4 9">Replication factor C subunit 1</fullName>
    </recommendedName>
</protein>
<dbReference type="FunFam" id="3.40.50.10190:FF:000001">
    <property type="entry name" value="Replication factor C subunit 1"/>
    <property type="match status" value="1"/>
</dbReference>
<feature type="compositionally biased region" description="Basic and acidic residues" evidence="10">
    <location>
        <begin position="202"/>
        <end position="216"/>
    </location>
</feature>
<dbReference type="GeneID" id="111020593"/>
<evidence type="ECO:0000259" key="11">
    <source>
        <dbReference type="PROSITE" id="PS50172"/>
    </source>
</evidence>
<dbReference type="GO" id="GO:0005634">
    <property type="term" value="C:nucleus"/>
    <property type="evidence" value="ECO:0007669"/>
    <property type="project" value="UniProtKB-SubCell"/>
</dbReference>
<evidence type="ECO:0000256" key="7">
    <source>
        <dbReference type="ARBA" id="ARBA00022840"/>
    </source>
</evidence>
<feature type="compositionally biased region" description="Gly residues" evidence="10">
    <location>
        <begin position="189"/>
        <end position="199"/>
    </location>
</feature>
<evidence type="ECO:0000313" key="12">
    <source>
        <dbReference type="Proteomes" id="UP000504603"/>
    </source>
</evidence>
<dbReference type="InterPro" id="IPR027417">
    <property type="entry name" value="P-loop_NTPase"/>
</dbReference>
<dbReference type="Pfam" id="PF00533">
    <property type="entry name" value="BRCT"/>
    <property type="match status" value="1"/>
</dbReference>
<feature type="compositionally biased region" description="Polar residues" evidence="10">
    <location>
        <begin position="27"/>
        <end position="43"/>
    </location>
</feature>
<dbReference type="GO" id="GO:0003677">
    <property type="term" value="F:DNA binding"/>
    <property type="evidence" value="ECO:0007669"/>
    <property type="project" value="InterPro"/>
</dbReference>
<evidence type="ECO:0000256" key="5">
    <source>
        <dbReference type="ARBA" id="ARBA00022705"/>
    </source>
</evidence>
<dbReference type="FunFam" id="1.10.8.60:FF:000021">
    <property type="entry name" value="Replication factor C subunit 1"/>
    <property type="match status" value="1"/>
</dbReference>
<feature type="compositionally biased region" description="Polar residues" evidence="10">
    <location>
        <begin position="911"/>
        <end position="926"/>
    </location>
</feature>
<dbReference type="SMART" id="SM00292">
    <property type="entry name" value="BRCT"/>
    <property type="match status" value="1"/>
</dbReference>
<evidence type="ECO:0000256" key="9">
    <source>
        <dbReference type="PIRNR" id="PIRNR036578"/>
    </source>
</evidence>
<feature type="region of interest" description="Disordered" evidence="10">
    <location>
        <begin position="298"/>
        <end position="348"/>
    </location>
</feature>
<evidence type="ECO:0000256" key="8">
    <source>
        <dbReference type="ARBA" id="ARBA00023242"/>
    </source>
</evidence>
<dbReference type="GO" id="GO:0016887">
    <property type="term" value="F:ATP hydrolysis activity"/>
    <property type="evidence" value="ECO:0007669"/>
    <property type="project" value="InterPro"/>
</dbReference>
<evidence type="ECO:0000256" key="3">
    <source>
        <dbReference type="ARBA" id="ARBA00011480"/>
    </source>
</evidence>
<evidence type="ECO:0000313" key="13">
    <source>
        <dbReference type="RefSeq" id="XP_022152987.1"/>
    </source>
</evidence>
<evidence type="ECO:0000256" key="1">
    <source>
        <dbReference type="ARBA" id="ARBA00004123"/>
    </source>
</evidence>
<dbReference type="RefSeq" id="XP_022152987.1">
    <property type="nucleotide sequence ID" value="XM_022297295.1"/>
</dbReference>